<sequence length="588" mass="66094">MKTVKFLFGLLKGQRVRYYTAIALGVVISLIPLTNNYLVKVIVDDVIVAGRNNLLIPILIALFCLTLARVSIWYYVHYVIERTGQKIMLDVRNQGFKKLLSMEFSFFDKTRTGDLMTRMTADVDFIRHFFSHVFYTLIEQSVFFLGALCFMMTAADVSFLVMAAIVMPLAIYMAVKLAFSVKPRYRKVRELRAVLNTVAQENIEANRVVRAFVREDLEREKMRIASENFKLEQFNVNRIWRRYMPFLSNIQMLFTIYNIVVGGILVMTGKMSMGDLVMFNGMVWMITGPLTQYGFLANDVANCLASTDKLIDLLNTDTEIKPVKAAPIKKRIDGNIDFISVSFGYDGAEHALHDATFHVKAGETIGLIGSAGSGKSTIINLISRFYDVDHGVILIDGEDIKNIDLDTLRGSIAVAQQDVFLFSNTIRENIAFGTSWATDKDIIKAAKAAKAHDFIMELPEGYDTIVGERGVGLSGGQKQRLTLARALLHNPSILVLDDTTSALDAETERDIQWNLSELFGNKTVFIISQRISSVKDCDQILVLENGDITERGKHQDLVNAGGYYSRVFRHQFSELADAQKGGEPAWQK</sequence>
<evidence type="ECO:0000313" key="12">
    <source>
        <dbReference type="Proteomes" id="UP000806542"/>
    </source>
</evidence>
<dbReference type="PANTHER" id="PTHR43394:SF1">
    <property type="entry name" value="ATP-BINDING CASSETTE SUB-FAMILY B MEMBER 10, MITOCHONDRIAL"/>
    <property type="match status" value="1"/>
</dbReference>
<dbReference type="InterPro" id="IPR036640">
    <property type="entry name" value="ABC1_TM_sf"/>
</dbReference>
<evidence type="ECO:0000256" key="1">
    <source>
        <dbReference type="ARBA" id="ARBA00004651"/>
    </source>
</evidence>
<dbReference type="GO" id="GO:0005524">
    <property type="term" value="F:ATP binding"/>
    <property type="evidence" value="ECO:0007669"/>
    <property type="project" value="UniProtKB-KW"/>
</dbReference>
<reference evidence="11" key="1">
    <citation type="submission" date="2020-10" db="EMBL/GenBank/DDBJ databases">
        <title>ChiBAC.</title>
        <authorList>
            <person name="Zenner C."/>
            <person name="Hitch T.C.A."/>
            <person name="Clavel T."/>
        </authorList>
    </citation>
    <scope>NUCLEOTIDE SEQUENCE</scope>
    <source>
        <strain evidence="11">DSM 107454</strain>
    </source>
</reference>
<dbReference type="InterPro" id="IPR003439">
    <property type="entry name" value="ABC_transporter-like_ATP-bd"/>
</dbReference>
<comment type="subcellular location">
    <subcellularLocation>
        <location evidence="1">Cell membrane</location>
        <topology evidence="1">Multi-pass membrane protein</topology>
    </subcellularLocation>
</comment>
<dbReference type="Gene3D" id="1.20.1560.10">
    <property type="entry name" value="ABC transporter type 1, transmembrane domain"/>
    <property type="match status" value="1"/>
</dbReference>
<keyword evidence="4" id="KW-0547">Nucleotide-binding</keyword>
<feature type="domain" description="ABC transmembrane type-1" evidence="10">
    <location>
        <begin position="21"/>
        <end position="302"/>
    </location>
</feature>
<dbReference type="InterPro" id="IPR017871">
    <property type="entry name" value="ABC_transporter-like_CS"/>
</dbReference>
<dbReference type="PROSITE" id="PS50929">
    <property type="entry name" value="ABC_TM1F"/>
    <property type="match status" value="1"/>
</dbReference>
<dbReference type="GO" id="GO:0016887">
    <property type="term" value="F:ATP hydrolysis activity"/>
    <property type="evidence" value="ECO:0007669"/>
    <property type="project" value="InterPro"/>
</dbReference>
<dbReference type="InterPro" id="IPR011527">
    <property type="entry name" value="ABC1_TM_dom"/>
</dbReference>
<dbReference type="InterPro" id="IPR003593">
    <property type="entry name" value="AAA+_ATPase"/>
</dbReference>
<dbReference type="GO" id="GO:0015421">
    <property type="term" value="F:ABC-type oligopeptide transporter activity"/>
    <property type="evidence" value="ECO:0007669"/>
    <property type="project" value="TreeGrafter"/>
</dbReference>
<keyword evidence="7 8" id="KW-0472">Membrane</keyword>
<feature type="transmembrane region" description="Helical" evidence="8">
    <location>
        <begin position="54"/>
        <end position="76"/>
    </location>
</feature>
<dbReference type="InterPro" id="IPR027417">
    <property type="entry name" value="P-loop_NTPase"/>
</dbReference>
<dbReference type="AlphaFoldDB" id="A0A9D5M637"/>
<feature type="transmembrane region" description="Helical" evidence="8">
    <location>
        <begin position="159"/>
        <end position="179"/>
    </location>
</feature>
<evidence type="ECO:0000259" key="10">
    <source>
        <dbReference type="PROSITE" id="PS50929"/>
    </source>
</evidence>
<evidence type="ECO:0000256" key="2">
    <source>
        <dbReference type="ARBA" id="ARBA00022448"/>
    </source>
</evidence>
<name>A0A9D5M637_9FIRM</name>
<evidence type="ECO:0000256" key="4">
    <source>
        <dbReference type="ARBA" id="ARBA00022741"/>
    </source>
</evidence>
<accession>A0A9D5M637</accession>
<dbReference type="CDD" id="cd18542">
    <property type="entry name" value="ABC_6TM_YknU_like"/>
    <property type="match status" value="1"/>
</dbReference>
<evidence type="ECO:0000256" key="5">
    <source>
        <dbReference type="ARBA" id="ARBA00022840"/>
    </source>
</evidence>
<gene>
    <name evidence="11" type="ORF">INF28_07215</name>
</gene>
<protein>
    <submittedName>
        <fullName evidence="11">ABC transporter ATP-binding protein</fullName>
    </submittedName>
</protein>
<keyword evidence="5 11" id="KW-0067">ATP-binding</keyword>
<proteinExistence type="predicted"/>
<keyword evidence="2" id="KW-0813">Transport</keyword>
<feature type="transmembrane region" description="Helical" evidence="8">
    <location>
        <begin position="16"/>
        <end position="34"/>
    </location>
</feature>
<dbReference type="InterPro" id="IPR039421">
    <property type="entry name" value="Type_1_exporter"/>
</dbReference>
<feature type="transmembrane region" description="Helical" evidence="8">
    <location>
        <begin position="133"/>
        <end position="153"/>
    </location>
</feature>
<evidence type="ECO:0000256" key="7">
    <source>
        <dbReference type="ARBA" id="ARBA00023136"/>
    </source>
</evidence>
<dbReference type="PROSITE" id="PS00211">
    <property type="entry name" value="ABC_TRANSPORTER_1"/>
    <property type="match status" value="1"/>
</dbReference>
<dbReference type="SUPFAM" id="SSF52540">
    <property type="entry name" value="P-loop containing nucleoside triphosphate hydrolases"/>
    <property type="match status" value="1"/>
</dbReference>
<evidence type="ECO:0000256" key="3">
    <source>
        <dbReference type="ARBA" id="ARBA00022692"/>
    </source>
</evidence>
<evidence type="ECO:0000313" key="11">
    <source>
        <dbReference type="EMBL" id="MBE5040249.1"/>
    </source>
</evidence>
<keyword evidence="3 8" id="KW-0812">Transmembrane</keyword>
<evidence type="ECO:0000256" key="8">
    <source>
        <dbReference type="SAM" id="Phobius"/>
    </source>
</evidence>
<keyword evidence="12" id="KW-1185">Reference proteome</keyword>
<dbReference type="Pfam" id="PF00005">
    <property type="entry name" value="ABC_tran"/>
    <property type="match status" value="1"/>
</dbReference>
<dbReference type="GO" id="GO:0005886">
    <property type="term" value="C:plasma membrane"/>
    <property type="evidence" value="ECO:0007669"/>
    <property type="project" value="UniProtKB-SubCell"/>
</dbReference>
<dbReference type="SMART" id="SM00382">
    <property type="entry name" value="AAA"/>
    <property type="match status" value="1"/>
</dbReference>
<dbReference type="Proteomes" id="UP000806542">
    <property type="component" value="Unassembled WGS sequence"/>
</dbReference>
<keyword evidence="6 8" id="KW-1133">Transmembrane helix</keyword>
<dbReference type="Pfam" id="PF00664">
    <property type="entry name" value="ABC_membrane"/>
    <property type="match status" value="1"/>
</dbReference>
<evidence type="ECO:0000259" key="9">
    <source>
        <dbReference type="PROSITE" id="PS50893"/>
    </source>
</evidence>
<dbReference type="RefSeq" id="WP_226392801.1">
    <property type="nucleotide sequence ID" value="NZ_JADCKB010000013.1"/>
</dbReference>
<dbReference type="FunFam" id="3.40.50.300:FF:000287">
    <property type="entry name" value="Multidrug ABC transporter ATP-binding protein"/>
    <property type="match status" value="1"/>
</dbReference>
<comment type="caution">
    <text evidence="11">The sequence shown here is derived from an EMBL/GenBank/DDBJ whole genome shotgun (WGS) entry which is preliminary data.</text>
</comment>
<dbReference type="PROSITE" id="PS50893">
    <property type="entry name" value="ABC_TRANSPORTER_2"/>
    <property type="match status" value="1"/>
</dbReference>
<dbReference type="PANTHER" id="PTHR43394">
    <property type="entry name" value="ATP-DEPENDENT PERMEASE MDL1, MITOCHONDRIAL"/>
    <property type="match status" value="1"/>
</dbReference>
<dbReference type="EMBL" id="JADCKB010000013">
    <property type="protein sequence ID" value="MBE5040249.1"/>
    <property type="molecule type" value="Genomic_DNA"/>
</dbReference>
<dbReference type="Gene3D" id="3.40.50.300">
    <property type="entry name" value="P-loop containing nucleotide triphosphate hydrolases"/>
    <property type="match status" value="1"/>
</dbReference>
<evidence type="ECO:0000256" key="6">
    <source>
        <dbReference type="ARBA" id="ARBA00022989"/>
    </source>
</evidence>
<feature type="domain" description="ABC transporter" evidence="9">
    <location>
        <begin position="336"/>
        <end position="570"/>
    </location>
</feature>
<dbReference type="SUPFAM" id="SSF90123">
    <property type="entry name" value="ABC transporter transmembrane region"/>
    <property type="match status" value="1"/>
</dbReference>
<feature type="transmembrane region" description="Helical" evidence="8">
    <location>
        <begin position="246"/>
        <end position="267"/>
    </location>
</feature>
<organism evidence="11 12">
    <name type="scientific">Ructibacterium gallinarum</name>
    <dbReference type="NCBI Taxonomy" id="2779355"/>
    <lineage>
        <taxon>Bacteria</taxon>
        <taxon>Bacillati</taxon>
        <taxon>Bacillota</taxon>
        <taxon>Clostridia</taxon>
        <taxon>Eubacteriales</taxon>
        <taxon>Oscillospiraceae</taxon>
        <taxon>Ructibacterium</taxon>
    </lineage>
</organism>